<reference evidence="3" key="2">
    <citation type="journal article" date="2024" name="Plant">
        <title>Genomic evolution and insights into agronomic trait innovations of Sesamum species.</title>
        <authorList>
            <person name="Miao H."/>
            <person name="Wang L."/>
            <person name="Qu L."/>
            <person name="Liu H."/>
            <person name="Sun Y."/>
            <person name="Le M."/>
            <person name="Wang Q."/>
            <person name="Wei S."/>
            <person name="Zheng Y."/>
            <person name="Lin W."/>
            <person name="Duan Y."/>
            <person name="Cao H."/>
            <person name="Xiong S."/>
            <person name="Wang X."/>
            <person name="Wei L."/>
            <person name="Li C."/>
            <person name="Ma Q."/>
            <person name="Ju M."/>
            <person name="Zhao R."/>
            <person name="Li G."/>
            <person name="Mu C."/>
            <person name="Tian Q."/>
            <person name="Mei H."/>
            <person name="Zhang T."/>
            <person name="Gao T."/>
            <person name="Zhang H."/>
        </authorList>
    </citation>
    <scope>NUCLEOTIDE SEQUENCE</scope>
    <source>
        <strain evidence="3">KEN1</strain>
    </source>
</reference>
<protein>
    <submittedName>
        <fullName evidence="3">Uncharacterized protein</fullName>
    </submittedName>
</protein>
<evidence type="ECO:0000256" key="1">
    <source>
        <dbReference type="ARBA" id="ARBA00044504"/>
    </source>
</evidence>
<sequence length="55" mass="6404">MSRLDRYYWVLAGLSSVNLLVFILVAWSYRYKDREAGDDYAVDRGESAARIQNDD</sequence>
<feature type="transmembrane region" description="Helical" evidence="2">
    <location>
        <begin position="6"/>
        <end position="27"/>
    </location>
</feature>
<name>A0AAW2XB56_9LAMI</name>
<gene>
    <name evidence="3" type="ORF">Slati_1660700</name>
</gene>
<keyword evidence="2" id="KW-0472">Membrane</keyword>
<proteinExistence type="inferred from homology"/>
<comment type="similarity">
    <text evidence="1">Belongs to the major facilitator superfamily. Phosphate:H(+) symporter (TC 2.A.1.9) family.</text>
</comment>
<dbReference type="Gene3D" id="1.20.1250.20">
    <property type="entry name" value="MFS general substrate transporter like domains"/>
    <property type="match status" value="1"/>
</dbReference>
<keyword evidence="2" id="KW-1133">Transmembrane helix</keyword>
<accession>A0AAW2XB56</accession>
<comment type="caution">
    <text evidence="3">The sequence shown here is derived from an EMBL/GenBank/DDBJ whole genome shotgun (WGS) entry which is preliminary data.</text>
</comment>
<evidence type="ECO:0000256" key="2">
    <source>
        <dbReference type="SAM" id="Phobius"/>
    </source>
</evidence>
<dbReference type="InterPro" id="IPR036259">
    <property type="entry name" value="MFS_trans_sf"/>
</dbReference>
<organism evidence="3">
    <name type="scientific">Sesamum latifolium</name>
    <dbReference type="NCBI Taxonomy" id="2727402"/>
    <lineage>
        <taxon>Eukaryota</taxon>
        <taxon>Viridiplantae</taxon>
        <taxon>Streptophyta</taxon>
        <taxon>Embryophyta</taxon>
        <taxon>Tracheophyta</taxon>
        <taxon>Spermatophyta</taxon>
        <taxon>Magnoliopsida</taxon>
        <taxon>eudicotyledons</taxon>
        <taxon>Gunneridae</taxon>
        <taxon>Pentapetalae</taxon>
        <taxon>asterids</taxon>
        <taxon>lamiids</taxon>
        <taxon>Lamiales</taxon>
        <taxon>Pedaliaceae</taxon>
        <taxon>Sesamum</taxon>
    </lineage>
</organism>
<evidence type="ECO:0000313" key="3">
    <source>
        <dbReference type="EMBL" id="KAL0451043.1"/>
    </source>
</evidence>
<dbReference type="AlphaFoldDB" id="A0AAW2XB56"/>
<reference evidence="3" key="1">
    <citation type="submission" date="2020-06" db="EMBL/GenBank/DDBJ databases">
        <authorList>
            <person name="Li T."/>
            <person name="Hu X."/>
            <person name="Zhang T."/>
            <person name="Song X."/>
            <person name="Zhang H."/>
            <person name="Dai N."/>
            <person name="Sheng W."/>
            <person name="Hou X."/>
            <person name="Wei L."/>
        </authorList>
    </citation>
    <scope>NUCLEOTIDE SEQUENCE</scope>
    <source>
        <strain evidence="3">KEN1</strain>
        <tissue evidence="3">Leaf</tissue>
    </source>
</reference>
<keyword evidence="2" id="KW-0812">Transmembrane</keyword>
<dbReference type="EMBL" id="JACGWN010000005">
    <property type="protein sequence ID" value="KAL0451043.1"/>
    <property type="molecule type" value="Genomic_DNA"/>
</dbReference>